<protein>
    <recommendedName>
        <fullName evidence="2">Heterokaryon incompatibility domain-containing protein</fullName>
    </recommendedName>
</protein>
<proteinExistence type="predicted"/>
<organism evidence="3 4">
    <name type="scientific">Hyaloscypha bicolor E</name>
    <dbReference type="NCBI Taxonomy" id="1095630"/>
    <lineage>
        <taxon>Eukaryota</taxon>
        <taxon>Fungi</taxon>
        <taxon>Dikarya</taxon>
        <taxon>Ascomycota</taxon>
        <taxon>Pezizomycotina</taxon>
        <taxon>Leotiomycetes</taxon>
        <taxon>Helotiales</taxon>
        <taxon>Hyaloscyphaceae</taxon>
        <taxon>Hyaloscypha</taxon>
        <taxon>Hyaloscypha bicolor</taxon>
    </lineage>
</organism>
<sequence length="669" mass="76241">MEYRSQQFGRISPPPLRRTAQSPTTTLYEYCPLAGQQIRLLNLLPGPFGTSIYVQLGATILAHDSIPDFEALSYTWGSPDHPVNIFFSVPSRSLQFLPITRNLECALQHLRYIDRPRVLWIDAICVNQQDIQERSKQVPRMTDIYSLTKNVLVWVGPEADNSTLALDVLRDLSTKVEPLPYTKVELMPLCHLFGRPWFERLWIQQEIRLAQSAVLLCGFHKLSWPAFRKAVETLWLKTVDDKEIGLLTYGPIFKERRRHVRALCTGGLFPSFEDLLTQTRRCKCTDPRDRIYALLGLLDQKYDIVPDYEKPIAEVYQDMFTSYMKKQHTYGNLKLLAYCEMHDPASNGPSWVPDWSRENKCEPLMTSDGLGATGFSNSDVSVIDNGILRVMGIEVAKISGVFPTQLSAASTVDDFVIALKAILPQRMTLLETFEQRLEIFYRTLCCDSFSDILEDQDSAILPNRREAKRGLRDILRSDWGTKISLSKGTFKYLDYALGYCRYRSIFSTTDGVIGLGPPLATSADVIALLPGCFSPMVLRPLQMWHRGNPITRYRVVGECYLQNLMEGKAVLGEFPHGYEHVTTFVEEENSFFDAYRYHPSGKIHLEDPRFKRFRSEPGEDGIRKVFVKEDLASGEIARSRVGIKMKVSGLDNAEEVLVVGVDIRPYELI</sequence>
<dbReference type="InterPro" id="IPR010730">
    <property type="entry name" value="HET"/>
</dbReference>
<name>A0A2J6TN77_9HELO</name>
<reference evidence="3 4" key="1">
    <citation type="submission" date="2016-04" db="EMBL/GenBank/DDBJ databases">
        <title>A degradative enzymes factory behind the ericoid mycorrhizal symbiosis.</title>
        <authorList>
            <consortium name="DOE Joint Genome Institute"/>
            <person name="Martino E."/>
            <person name="Morin E."/>
            <person name="Grelet G."/>
            <person name="Kuo A."/>
            <person name="Kohler A."/>
            <person name="Daghino S."/>
            <person name="Barry K."/>
            <person name="Choi C."/>
            <person name="Cichocki N."/>
            <person name="Clum A."/>
            <person name="Copeland A."/>
            <person name="Hainaut M."/>
            <person name="Haridas S."/>
            <person name="Labutti K."/>
            <person name="Lindquist E."/>
            <person name="Lipzen A."/>
            <person name="Khouja H.-R."/>
            <person name="Murat C."/>
            <person name="Ohm R."/>
            <person name="Olson A."/>
            <person name="Spatafora J."/>
            <person name="Veneault-Fourrey C."/>
            <person name="Henrissat B."/>
            <person name="Grigoriev I."/>
            <person name="Martin F."/>
            <person name="Perotto S."/>
        </authorList>
    </citation>
    <scope>NUCLEOTIDE SEQUENCE [LARGE SCALE GENOMIC DNA]</scope>
    <source>
        <strain evidence="3 4">E</strain>
    </source>
</reference>
<dbReference type="PANTHER" id="PTHR24148">
    <property type="entry name" value="ANKYRIN REPEAT DOMAIN-CONTAINING PROTEIN 39 HOMOLOG-RELATED"/>
    <property type="match status" value="1"/>
</dbReference>
<keyword evidence="4" id="KW-1185">Reference proteome</keyword>
<feature type="region of interest" description="Disordered" evidence="1">
    <location>
        <begin position="1"/>
        <end position="21"/>
    </location>
</feature>
<dbReference type="GeneID" id="36584761"/>
<dbReference type="STRING" id="1095630.A0A2J6TN77"/>
<dbReference type="AlphaFoldDB" id="A0A2J6TN77"/>
<accession>A0A2J6TN77</accession>
<evidence type="ECO:0000256" key="1">
    <source>
        <dbReference type="SAM" id="MobiDB-lite"/>
    </source>
</evidence>
<dbReference type="RefSeq" id="XP_024741366.1">
    <property type="nucleotide sequence ID" value="XM_024876682.1"/>
</dbReference>
<feature type="domain" description="Heterokaryon incompatibility" evidence="2">
    <location>
        <begin position="69"/>
        <end position="206"/>
    </location>
</feature>
<dbReference type="InterPro" id="IPR052895">
    <property type="entry name" value="HetReg/Transcr_Mod"/>
</dbReference>
<dbReference type="InParanoid" id="A0A2J6TN77"/>
<evidence type="ECO:0000313" key="3">
    <source>
        <dbReference type="EMBL" id="PMD64462.1"/>
    </source>
</evidence>
<dbReference type="Pfam" id="PF06985">
    <property type="entry name" value="HET"/>
    <property type="match status" value="1"/>
</dbReference>
<evidence type="ECO:0000259" key="2">
    <source>
        <dbReference type="Pfam" id="PF06985"/>
    </source>
</evidence>
<dbReference type="Proteomes" id="UP000235371">
    <property type="component" value="Unassembled WGS sequence"/>
</dbReference>
<gene>
    <name evidence="3" type="ORF">K444DRAFT_555012</name>
</gene>
<dbReference type="EMBL" id="KZ613754">
    <property type="protein sequence ID" value="PMD64462.1"/>
    <property type="molecule type" value="Genomic_DNA"/>
</dbReference>
<evidence type="ECO:0000313" key="4">
    <source>
        <dbReference type="Proteomes" id="UP000235371"/>
    </source>
</evidence>
<dbReference type="OrthoDB" id="2157530at2759"/>
<dbReference type="PANTHER" id="PTHR24148:SF64">
    <property type="entry name" value="HETEROKARYON INCOMPATIBILITY DOMAIN-CONTAINING PROTEIN"/>
    <property type="match status" value="1"/>
</dbReference>